<name>A0ACB8AW53_9AGAM</name>
<keyword evidence="1" id="KW-0378">Hydrolase</keyword>
<organism evidence="1 2">
    <name type="scientific">Leucogyrophana mollusca</name>
    <dbReference type="NCBI Taxonomy" id="85980"/>
    <lineage>
        <taxon>Eukaryota</taxon>
        <taxon>Fungi</taxon>
        <taxon>Dikarya</taxon>
        <taxon>Basidiomycota</taxon>
        <taxon>Agaricomycotina</taxon>
        <taxon>Agaricomycetes</taxon>
        <taxon>Agaricomycetidae</taxon>
        <taxon>Boletales</taxon>
        <taxon>Boletales incertae sedis</taxon>
        <taxon>Leucogyrophana</taxon>
    </lineage>
</organism>
<dbReference type="Proteomes" id="UP000790709">
    <property type="component" value="Unassembled WGS sequence"/>
</dbReference>
<protein>
    <submittedName>
        <fullName evidence="1">P-loop containing nucleoside triphosphate hydrolase protein</fullName>
    </submittedName>
</protein>
<sequence length="718" mass="80411">MSSHPVPSYSEIRNKTQEVFGRRPCLWQIQVVHAILKGERDVVSISATGSGKTLTFWMPLLFRPQGIQIVVAPLNILGTQNVVSLDKLGIKAFALHAESATHENFKAIEDGKYRVIITNPETLMKDDGGFEKLWKTEKFTSRVISVVWDEAHCISKWGDFRPEYKLAGRLRYLIPEGIPYFVTSATLPPAVLDDVSDIMRLRKNTYTLKRSNDRPNVHLVVREFQYAMNSFLDLAFLVPDNPGPHWKPPKFLVFFDDIAESVAATKFLKSRLPPEYHGQLKVVWFNADMTPEFRDDHTTKLTNGEVLGLCCTDSFGMGIDLQDIELIIQWRVTCDLCTLWQRFGRGARNPTLQATALLFVESKYLDANRQKKAENKEKRAQKQLKKKRKVDDTKDINSSGHPSKRLRLAAETPSGNGPALGGPEATMLQVDGVRSGAATEKDAQVSTDPRDELDAERERVYAKRETKNGEKVKITGDGLEPAMDDLVNAATRHFKCYRRPVMVYFGNTQHASHHEQCDINSPTGCSRCVINTPTICCELCSPNHFKDFARVSIPKPTTAPSRSKIKDYTAARSDMELRDALHDYRKTLCIQKFGPANFKNYGAGAVMSHAILQRIVDCAHACKIQSKEDLARETKWGGANEYGDEVVKLIKAHSNPPRTTTPLVSTPLRACAQASNQPALSVLRDVRTPAKRQCSKCGALDHIGAFHVFLPVSLSIHA</sequence>
<proteinExistence type="predicted"/>
<dbReference type="EMBL" id="MU267038">
    <property type="protein sequence ID" value="KAH7917502.1"/>
    <property type="molecule type" value="Genomic_DNA"/>
</dbReference>
<evidence type="ECO:0000313" key="2">
    <source>
        <dbReference type="Proteomes" id="UP000790709"/>
    </source>
</evidence>
<evidence type="ECO:0000313" key="1">
    <source>
        <dbReference type="EMBL" id="KAH7917502.1"/>
    </source>
</evidence>
<accession>A0ACB8AW53</accession>
<keyword evidence="2" id="KW-1185">Reference proteome</keyword>
<comment type="caution">
    <text evidence="1">The sequence shown here is derived from an EMBL/GenBank/DDBJ whole genome shotgun (WGS) entry which is preliminary data.</text>
</comment>
<reference evidence="1" key="1">
    <citation type="journal article" date="2021" name="New Phytol.">
        <title>Evolutionary innovations through gain and loss of genes in the ectomycorrhizal Boletales.</title>
        <authorList>
            <person name="Wu G."/>
            <person name="Miyauchi S."/>
            <person name="Morin E."/>
            <person name="Kuo A."/>
            <person name="Drula E."/>
            <person name="Varga T."/>
            <person name="Kohler A."/>
            <person name="Feng B."/>
            <person name="Cao Y."/>
            <person name="Lipzen A."/>
            <person name="Daum C."/>
            <person name="Hundley H."/>
            <person name="Pangilinan J."/>
            <person name="Johnson J."/>
            <person name="Barry K."/>
            <person name="LaButti K."/>
            <person name="Ng V."/>
            <person name="Ahrendt S."/>
            <person name="Min B."/>
            <person name="Choi I.G."/>
            <person name="Park H."/>
            <person name="Plett J.M."/>
            <person name="Magnuson J."/>
            <person name="Spatafora J.W."/>
            <person name="Nagy L.G."/>
            <person name="Henrissat B."/>
            <person name="Grigoriev I.V."/>
            <person name="Yang Z.L."/>
            <person name="Xu J."/>
            <person name="Martin F.M."/>
        </authorList>
    </citation>
    <scope>NUCLEOTIDE SEQUENCE</scope>
    <source>
        <strain evidence="1">KUC20120723A-06</strain>
    </source>
</reference>
<gene>
    <name evidence="1" type="ORF">BV22DRAFT_1026232</name>
</gene>